<dbReference type="InterPro" id="IPR011006">
    <property type="entry name" value="CheY-like_superfamily"/>
</dbReference>
<feature type="modified residue" description="4-aspartylphosphate" evidence="2">
    <location>
        <position position="51"/>
    </location>
</feature>
<dbReference type="KEGG" id="azq:G3580_11540"/>
<accession>A0A6C1B3I0</accession>
<dbReference type="Proteomes" id="UP000501991">
    <property type="component" value="Chromosome"/>
</dbReference>
<dbReference type="Gene3D" id="3.40.50.2300">
    <property type="match status" value="1"/>
</dbReference>
<proteinExistence type="predicted"/>
<evidence type="ECO:0000256" key="2">
    <source>
        <dbReference type="PROSITE-ProRule" id="PRU00169"/>
    </source>
</evidence>
<dbReference type="Pfam" id="PF00072">
    <property type="entry name" value="Response_reg"/>
    <property type="match status" value="1"/>
</dbReference>
<evidence type="ECO:0000259" key="3">
    <source>
        <dbReference type="PROSITE" id="PS50110"/>
    </source>
</evidence>
<organism evidence="4 5">
    <name type="scientific">Nitrogeniibacter mangrovi</name>
    <dbReference type="NCBI Taxonomy" id="2016596"/>
    <lineage>
        <taxon>Bacteria</taxon>
        <taxon>Pseudomonadati</taxon>
        <taxon>Pseudomonadota</taxon>
        <taxon>Betaproteobacteria</taxon>
        <taxon>Rhodocyclales</taxon>
        <taxon>Zoogloeaceae</taxon>
        <taxon>Nitrogeniibacter</taxon>
    </lineage>
</organism>
<dbReference type="InterPro" id="IPR001789">
    <property type="entry name" value="Sig_transdc_resp-reg_receiver"/>
</dbReference>
<evidence type="ECO:0000313" key="5">
    <source>
        <dbReference type="Proteomes" id="UP000501991"/>
    </source>
</evidence>
<dbReference type="PROSITE" id="PS50110">
    <property type="entry name" value="RESPONSE_REGULATORY"/>
    <property type="match status" value="1"/>
</dbReference>
<feature type="domain" description="Response regulatory" evidence="3">
    <location>
        <begin position="2"/>
        <end position="118"/>
    </location>
</feature>
<dbReference type="InterPro" id="IPR050595">
    <property type="entry name" value="Bact_response_regulator"/>
</dbReference>
<evidence type="ECO:0000256" key="1">
    <source>
        <dbReference type="ARBA" id="ARBA00022553"/>
    </source>
</evidence>
<evidence type="ECO:0000313" key="4">
    <source>
        <dbReference type="EMBL" id="QID18212.1"/>
    </source>
</evidence>
<sequence length="139" mass="14759">MHVLIVDDVTANRRLPAVVLRRAGFEVSCAASGEAALGVLSHLRIDVVLLDLIMPGMGGIRLCRHLRASPEHRDVRIIAYTGPVDTAERDALLALGFDGLLIRPVAPAEVLRAVGHLADPPSTAGLAPARDPLPDQTAR</sequence>
<dbReference type="PANTHER" id="PTHR44591">
    <property type="entry name" value="STRESS RESPONSE REGULATOR PROTEIN 1"/>
    <property type="match status" value="1"/>
</dbReference>
<dbReference type="AlphaFoldDB" id="A0A6C1B3I0"/>
<name>A0A6C1B3I0_9RHOO</name>
<dbReference type="SUPFAM" id="SSF52172">
    <property type="entry name" value="CheY-like"/>
    <property type="match status" value="1"/>
</dbReference>
<reference evidence="4 5" key="1">
    <citation type="submission" date="2020-02" db="EMBL/GenBank/DDBJ databases">
        <title>Nitrogenibacter mangrovi gen. nov., sp. nov. isolated from mangrove sediment, a denitrifying betaproteobacterium.</title>
        <authorList>
            <person name="Liao H."/>
            <person name="Tian Y."/>
        </authorList>
    </citation>
    <scope>NUCLEOTIDE SEQUENCE [LARGE SCALE GENOMIC DNA]</scope>
    <source>
        <strain evidence="4 5">M9-3-2</strain>
    </source>
</reference>
<dbReference type="CDD" id="cd17546">
    <property type="entry name" value="REC_hyHK_CKI1_RcsC-like"/>
    <property type="match status" value="1"/>
</dbReference>
<keyword evidence="1 2" id="KW-0597">Phosphoprotein</keyword>
<keyword evidence="5" id="KW-1185">Reference proteome</keyword>
<dbReference type="RefSeq" id="WP_173765654.1">
    <property type="nucleotide sequence ID" value="NZ_CP048836.1"/>
</dbReference>
<dbReference type="PANTHER" id="PTHR44591:SF3">
    <property type="entry name" value="RESPONSE REGULATORY DOMAIN-CONTAINING PROTEIN"/>
    <property type="match status" value="1"/>
</dbReference>
<dbReference type="GO" id="GO:0000160">
    <property type="term" value="P:phosphorelay signal transduction system"/>
    <property type="evidence" value="ECO:0007669"/>
    <property type="project" value="InterPro"/>
</dbReference>
<protein>
    <submittedName>
        <fullName evidence="4">Response regulator</fullName>
    </submittedName>
</protein>
<dbReference type="EMBL" id="CP048836">
    <property type="protein sequence ID" value="QID18212.1"/>
    <property type="molecule type" value="Genomic_DNA"/>
</dbReference>
<dbReference type="SMART" id="SM00448">
    <property type="entry name" value="REC"/>
    <property type="match status" value="1"/>
</dbReference>
<gene>
    <name evidence="4" type="ORF">G3580_11540</name>
</gene>